<dbReference type="InterPro" id="IPR018959">
    <property type="entry name" value="DUF1989"/>
</dbReference>
<sequence>MSSILEEVQLNTRIRPCSAHSFEVSAGEELVIIDPQGEQVGDLVAFSKGNLSEFMSSGRSIDYASKMWLSAGDVLYSNRSKPMFTILEDTCGRHDFTLTPCSKETFFILYGETQWRPGCEGNLVKVLEKYGIGVDRIPIAFNVFMNVEMSAETGKISVRPPLSKPGDYIRLRAEMDLVVGLTACSAGQSNNFKYKPIDFRIEPNPESTADLYEVSAAT</sequence>
<organism evidence="2 3">
    <name type="scientific">Limnobacter parvus</name>
    <dbReference type="NCBI Taxonomy" id="2939690"/>
    <lineage>
        <taxon>Bacteria</taxon>
        <taxon>Pseudomonadati</taxon>
        <taxon>Pseudomonadota</taxon>
        <taxon>Betaproteobacteria</taxon>
        <taxon>Burkholderiales</taxon>
        <taxon>Burkholderiaceae</taxon>
        <taxon>Limnobacter</taxon>
    </lineage>
</organism>
<reference evidence="2" key="1">
    <citation type="submission" date="2022-07" db="EMBL/GenBank/DDBJ databases">
        <authorList>
            <person name="Xamxidin M."/>
        </authorList>
    </citation>
    <scope>NUCLEOTIDE SEQUENCE</scope>
    <source>
        <strain evidence="2">YS8-69</strain>
    </source>
</reference>
<dbReference type="RefSeq" id="WP_257511590.1">
    <property type="nucleotide sequence ID" value="NZ_JANKHG010000016.1"/>
</dbReference>
<keyword evidence="3" id="KW-1185">Reference proteome</keyword>
<proteinExistence type="predicted"/>
<evidence type="ECO:0000313" key="2">
    <source>
        <dbReference type="EMBL" id="MCR2746352.1"/>
    </source>
</evidence>
<evidence type="ECO:0000313" key="3">
    <source>
        <dbReference type="Proteomes" id="UP001165267"/>
    </source>
</evidence>
<dbReference type="PANTHER" id="PTHR31527">
    <property type="entry name" value="RE64534P"/>
    <property type="match status" value="1"/>
</dbReference>
<dbReference type="Pfam" id="PF09347">
    <property type="entry name" value="DUF1989"/>
    <property type="match status" value="1"/>
</dbReference>
<protein>
    <submittedName>
        <fullName evidence="2">Urea carboxylase-associated family protein</fullName>
    </submittedName>
</protein>
<dbReference type="Proteomes" id="UP001165267">
    <property type="component" value="Unassembled WGS sequence"/>
</dbReference>
<dbReference type="PANTHER" id="PTHR31527:SF0">
    <property type="entry name" value="RE64534P"/>
    <property type="match status" value="1"/>
</dbReference>
<dbReference type="EMBL" id="JANKHG010000016">
    <property type="protein sequence ID" value="MCR2746352.1"/>
    <property type="molecule type" value="Genomic_DNA"/>
</dbReference>
<gene>
    <name evidence="2" type="ORF">NSP04_06800</name>
</gene>
<feature type="domain" description="DUF1989" evidence="1">
    <location>
        <begin position="13"/>
        <end position="178"/>
    </location>
</feature>
<evidence type="ECO:0000259" key="1">
    <source>
        <dbReference type="Pfam" id="PF09347"/>
    </source>
</evidence>
<name>A0ABT1XGF5_9BURK</name>
<comment type="caution">
    <text evidence="2">The sequence shown here is derived from an EMBL/GenBank/DDBJ whole genome shotgun (WGS) entry which is preliminary data.</text>
</comment>
<accession>A0ABT1XGF5</accession>